<feature type="signal peptide" evidence="6">
    <location>
        <begin position="1"/>
        <end position="23"/>
    </location>
</feature>
<dbReference type="PROSITE" id="PS50846">
    <property type="entry name" value="HMA_2"/>
    <property type="match status" value="1"/>
</dbReference>
<organism evidence="9 10">
    <name type="scientific">Helianthus annuus</name>
    <name type="common">Common sunflower</name>
    <dbReference type="NCBI Taxonomy" id="4232"/>
    <lineage>
        <taxon>Eukaryota</taxon>
        <taxon>Viridiplantae</taxon>
        <taxon>Streptophyta</taxon>
        <taxon>Embryophyta</taxon>
        <taxon>Tracheophyta</taxon>
        <taxon>Spermatophyta</taxon>
        <taxon>Magnoliopsida</taxon>
        <taxon>eudicotyledons</taxon>
        <taxon>Gunneridae</taxon>
        <taxon>Pentapetalae</taxon>
        <taxon>asterids</taxon>
        <taxon>campanulids</taxon>
        <taxon>Asterales</taxon>
        <taxon>Asteraceae</taxon>
        <taxon>Asteroideae</taxon>
        <taxon>Heliantheae alliance</taxon>
        <taxon>Heliantheae</taxon>
        <taxon>Helianthus</taxon>
    </lineage>
</organism>
<evidence type="ECO:0000256" key="4">
    <source>
        <dbReference type="ARBA" id="ARBA00023289"/>
    </source>
</evidence>
<dbReference type="GO" id="GO:0046872">
    <property type="term" value="F:metal ion binding"/>
    <property type="evidence" value="ECO:0007669"/>
    <property type="project" value="UniProtKB-KW"/>
</dbReference>
<dbReference type="Gene3D" id="3.30.70.100">
    <property type="match status" value="1"/>
</dbReference>
<dbReference type="EMBL" id="CM007898">
    <property type="protein sequence ID" value="OTG15613.1"/>
    <property type="molecule type" value="Genomic_DNA"/>
</dbReference>
<reference evidence="9" key="2">
    <citation type="submission" date="2017-02" db="EMBL/GenBank/DDBJ databases">
        <title>Sunflower complete genome.</title>
        <authorList>
            <person name="Langlade N."/>
            <person name="Munos S."/>
        </authorList>
    </citation>
    <scope>NUCLEOTIDE SEQUENCE [LARGE SCALE GENOMIC DNA]</scope>
    <source>
        <tissue evidence="9">Leaves</tissue>
    </source>
</reference>
<dbReference type="InterPro" id="IPR006121">
    <property type="entry name" value="HMA_dom"/>
</dbReference>
<dbReference type="GO" id="GO:0009626">
    <property type="term" value="P:plant-type hypersensitive response"/>
    <property type="evidence" value="ECO:0007669"/>
    <property type="project" value="UniProtKB-KW"/>
</dbReference>
<keyword evidence="2" id="KW-0488">Methylation</keyword>
<comment type="subcellular location">
    <subcellularLocation>
        <location evidence="1">Membrane</location>
        <topology evidence="1">Peripheral membrane protein</topology>
    </subcellularLocation>
</comment>
<dbReference type="Gramene" id="mRNA:HanXRQr2_Chr09g0395111">
    <property type="protein sequence ID" value="mRNA:HanXRQr2_Chr09g0395111"/>
    <property type="gene ID" value="HanXRQr2_Chr09g0395111"/>
</dbReference>
<keyword evidence="4" id="KW-0636">Prenylation</keyword>
<dbReference type="Pfam" id="PF00403">
    <property type="entry name" value="HMA"/>
    <property type="match status" value="1"/>
</dbReference>
<comment type="similarity">
    <text evidence="5">Belongs to the HIPP family.</text>
</comment>
<accession>A0A251TXY9</accession>
<keyword evidence="4" id="KW-0449">Lipoprotein</keyword>
<evidence type="ECO:0000256" key="2">
    <source>
        <dbReference type="ARBA" id="ARBA00022481"/>
    </source>
</evidence>
<protein>
    <submittedName>
        <fullName evidence="8">Heavy metal-associated domain, HMA, heavy metal-associated domain superfamily</fullName>
    </submittedName>
    <submittedName>
        <fullName evidence="9">Putative heavy metal-associated domain, HMA</fullName>
    </submittedName>
</protein>
<feature type="domain" description="HMA" evidence="7">
    <location>
        <begin position="19"/>
        <end position="86"/>
    </location>
</feature>
<dbReference type="SUPFAM" id="SSF55008">
    <property type="entry name" value="HMA, heavy metal-associated domain"/>
    <property type="match status" value="1"/>
</dbReference>
<evidence type="ECO:0000256" key="1">
    <source>
        <dbReference type="ARBA" id="ARBA00004170"/>
    </source>
</evidence>
<dbReference type="AlphaFoldDB" id="A0A251TXY9"/>
<evidence type="ECO:0000256" key="5">
    <source>
        <dbReference type="ARBA" id="ARBA00024045"/>
    </source>
</evidence>
<dbReference type="EMBL" id="MNCJ02000324">
    <property type="protein sequence ID" value="KAF5791470.1"/>
    <property type="molecule type" value="Genomic_DNA"/>
</dbReference>
<evidence type="ECO:0000313" key="8">
    <source>
        <dbReference type="EMBL" id="KAF5791470.1"/>
    </source>
</evidence>
<evidence type="ECO:0000256" key="6">
    <source>
        <dbReference type="SAM" id="SignalP"/>
    </source>
</evidence>
<keyword evidence="3" id="KW-0479">Metal-binding</keyword>
<gene>
    <name evidence="9" type="ORF">HannXRQ_Chr09g0262311</name>
    <name evidence="8" type="ORF">HanXRQr2_Chr09g0395111</name>
</gene>
<dbReference type="InParanoid" id="A0A251TXY9"/>
<dbReference type="InterPro" id="IPR036163">
    <property type="entry name" value="HMA_dom_sf"/>
</dbReference>
<reference evidence="8" key="3">
    <citation type="submission" date="2020-06" db="EMBL/GenBank/DDBJ databases">
        <title>Helianthus annuus Genome sequencing and assembly Release 2.</title>
        <authorList>
            <person name="Gouzy J."/>
            <person name="Langlade N."/>
            <person name="Munos S."/>
        </authorList>
    </citation>
    <scope>NUCLEOTIDE SEQUENCE</scope>
    <source>
        <tissue evidence="8">Leaves</tissue>
    </source>
</reference>
<dbReference type="GO" id="GO:0016020">
    <property type="term" value="C:membrane"/>
    <property type="evidence" value="ECO:0007669"/>
    <property type="project" value="UniProtKB-SubCell"/>
</dbReference>
<feature type="chain" id="PRO_5012219675" evidence="6">
    <location>
        <begin position="24"/>
        <end position="207"/>
    </location>
</feature>
<proteinExistence type="inferred from homology"/>
<evidence type="ECO:0000256" key="3">
    <source>
        <dbReference type="ARBA" id="ARBA00022723"/>
    </source>
</evidence>
<evidence type="ECO:0000313" key="9">
    <source>
        <dbReference type="EMBL" id="OTG15613.1"/>
    </source>
</evidence>
<dbReference type="Proteomes" id="UP000215914">
    <property type="component" value="Chromosome 9"/>
</dbReference>
<dbReference type="CDD" id="cd00371">
    <property type="entry name" value="HMA"/>
    <property type="match status" value="1"/>
</dbReference>
<reference evidence="8 10" key="1">
    <citation type="journal article" date="2017" name="Nature">
        <title>The sunflower genome provides insights into oil metabolism, flowering and Asterid evolution.</title>
        <authorList>
            <person name="Badouin H."/>
            <person name="Gouzy J."/>
            <person name="Grassa C.J."/>
            <person name="Murat F."/>
            <person name="Staton S.E."/>
            <person name="Cottret L."/>
            <person name="Lelandais-Briere C."/>
            <person name="Owens G.L."/>
            <person name="Carrere S."/>
            <person name="Mayjonade B."/>
            <person name="Legrand L."/>
            <person name="Gill N."/>
            <person name="Kane N.C."/>
            <person name="Bowers J.E."/>
            <person name="Hubner S."/>
            <person name="Bellec A."/>
            <person name="Berard A."/>
            <person name="Berges H."/>
            <person name="Blanchet N."/>
            <person name="Boniface M.C."/>
            <person name="Brunel D."/>
            <person name="Catrice O."/>
            <person name="Chaidir N."/>
            <person name="Claudel C."/>
            <person name="Donnadieu C."/>
            <person name="Faraut T."/>
            <person name="Fievet G."/>
            <person name="Helmstetter N."/>
            <person name="King M."/>
            <person name="Knapp S.J."/>
            <person name="Lai Z."/>
            <person name="Le Paslier M.C."/>
            <person name="Lippi Y."/>
            <person name="Lorenzon L."/>
            <person name="Mandel J.R."/>
            <person name="Marage G."/>
            <person name="Marchand G."/>
            <person name="Marquand E."/>
            <person name="Bret-Mestries E."/>
            <person name="Morien E."/>
            <person name="Nambeesan S."/>
            <person name="Nguyen T."/>
            <person name="Pegot-Espagnet P."/>
            <person name="Pouilly N."/>
            <person name="Raftis F."/>
            <person name="Sallet E."/>
            <person name="Schiex T."/>
            <person name="Thomas J."/>
            <person name="Vandecasteele C."/>
            <person name="Vares D."/>
            <person name="Vear F."/>
            <person name="Vautrin S."/>
            <person name="Crespi M."/>
            <person name="Mangin B."/>
            <person name="Burke J.M."/>
            <person name="Salse J."/>
            <person name="Munos S."/>
            <person name="Vincourt P."/>
            <person name="Rieseberg L.H."/>
            <person name="Langlade N.B."/>
        </authorList>
    </citation>
    <scope>NUCLEOTIDE SEQUENCE [LARGE SCALE GENOMIC DNA]</scope>
    <source>
        <strain evidence="10">cv. SF193</strain>
        <tissue evidence="8">Leaves</tissue>
    </source>
</reference>
<name>A0A251TXY9_HELAN</name>
<keyword evidence="6" id="KW-0732">Signal</keyword>
<evidence type="ECO:0000313" key="10">
    <source>
        <dbReference type="Proteomes" id="UP000215914"/>
    </source>
</evidence>
<sequence>MCFLLLCVLINYLFFWLHKQELALKVNIHCDGCKHKVKKILRKIEGVYYVVVDAEQQKVKVYGNVDSTTLIKKLLKSGKYAQLWPSNDQDFNNDENHLVNEKSQPLLTPRSLEYLKQSMDMGWDGTDMSLDGENGSGFIDLQGSQLSGGGLQTYDDHHSSMPMYEQTNLLPMMMNSNMHGGMCMENVMMHDNMYMHAFPMFHHARYY</sequence>
<dbReference type="PANTHER" id="PTHR45868:SF74">
    <property type="entry name" value="HEAVY METAL-ASSOCIATED ISOPRENYLATED PLANT PROTEIN 33"/>
    <property type="match status" value="1"/>
</dbReference>
<dbReference type="OMA" id="HDHQPAT"/>
<keyword evidence="10" id="KW-1185">Reference proteome</keyword>
<dbReference type="PANTHER" id="PTHR45868">
    <property type="entry name" value="HEAVY METAL-ASSOCIATED ISOPRENYLATED PLANT PROTEIN 33-RELATED"/>
    <property type="match status" value="1"/>
</dbReference>
<evidence type="ECO:0000259" key="7">
    <source>
        <dbReference type="PROSITE" id="PS50846"/>
    </source>
</evidence>